<organism evidence="2">
    <name type="scientific">Prunus dulcis</name>
    <name type="common">Almond</name>
    <name type="synonym">Amygdalus dulcis</name>
    <dbReference type="NCBI Taxonomy" id="3755"/>
    <lineage>
        <taxon>Eukaryota</taxon>
        <taxon>Viridiplantae</taxon>
        <taxon>Streptophyta</taxon>
        <taxon>Embryophyta</taxon>
        <taxon>Tracheophyta</taxon>
        <taxon>Spermatophyta</taxon>
        <taxon>Magnoliopsida</taxon>
        <taxon>eudicotyledons</taxon>
        <taxon>Gunneridae</taxon>
        <taxon>Pentapetalae</taxon>
        <taxon>rosids</taxon>
        <taxon>fabids</taxon>
        <taxon>Rosales</taxon>
        <taxon>Rosaceae</taxon>
        <taxon>Amygdaloideae</taxon>
        <taxon>Amygdaleae</taxon>
        <taxon>Prunus</taxon>
    </lineage>
</organism>
<feature type="region of interest" description="Disordered" evidence="1">
    <location>
        <begin position="79"/>
        <end position="138"/>
    </location>
</feature>
<name>A0A4Y1RRP1_PRUDU</name>
<reference evidence="2" key="1">
    <citation type="journal article" date="2019" name="Science">
        <title>Mutation of a bHLH transcription factor allowed almond domestication.</title>
        <authorList>
            <person name="Sanchez-Perez R."/>
            <person name="Pavan S."/>
            <person name="Mazzeo R."/>
            <person name="Moldovan C."/>
            <person name="Aiese Cigliano R."/>
            <person name="Del Cueto J."/>
            <person name="Ricciardi F."/>
            <person name="Lotti C."/>
            <person name="Ricciardi L."/>
            <person name="Dicenta F."/>
            <person name="Lopez-Marques R.L."/>
            <person name="Lindberg Moller B."/>
        </authorList>
    </citation>
    <scope>NUCLEOTIDE SEQUENCE</scope>
</reference>
<feature type="compositionally biased region" description="Basic and acidic residues" evidence="1">
    <location>
        <begin position="94"/>
        <end position="107"/>
    </location>
</feature>
<evidence type="ECO:0000313" key="2">
    <source>
        <dbReference type="EMBL" id="BBH06970.1"/>
    </source>
</evidence>
<protein>
    <submittedName>
        <fullName evidence="2">Transposable element protein</fullName>
    </submittedName>
</protein>
<dbReference type="EMBL" id="AP019303">
    <property type="protein sequence ID" value="BBH06970.1"/>
    <property type="molecule type" value="Genomic_DNA"/>
</dbReference>
<gene>
    <name evidence="2" type="ORF">Prudu_018755</name>
    <name evidence="3" type="ORF">Prudu_36S000600</name>
</gene>
<evidence type="ECO:0000256" key="1">
    <source>
        <dbReference type="SAM" id="MobiDB-lite"/>
    </source>
</evidence>
<dbReference type="AlphaFoldDB" id="A0A4Y1RRP1"/>
<dbReference type="EMBL" id="AP020373">
    <property type="protein sequence ID" value="BBN67304.1"/>
    <property type="molecule type" value="Genomic_DNA"/>
</dbReference>
<sequence>MDIAIHIYTTMSNLAKIDFTALDISGKNYLTWVLNAEIHLQDRAEAMIFLRRHLHGGLKTEYLGSDSTGSKPILEVNTNENMHTLSPGANARKYGHDRGHGHGRGRETSGNIDRTINEGNANDDDKANNDGIDDMNKYGKSQCLDQFQDM</sequence>
<accession>A0A4Y1RRP1</accession>
<proteinExistence type="predicted"/>
<dbReference type="PANTHER" id="PTHR33325">
    <property type="entry name" value="ZINC FINGER, CCHC-TYPE-RELATED"/>
    <property type="match status" value="1"/>
</dbReference>
<dbReference type="PANTHER" id="PTHR33325:SF11">
    <property type="entry name" value="COLD SHOCK DOMAIN-CONTAINING PROTEIN 4-LIKE"/>
    <property type="match status" value="1"/>
</dbReference>
<evidence type="ECO:0000313" key="3">
    <source>
        <dbReference type="EMBL" id="BBN67304.1"/>
    </source>
</evidence>